<dbReference type="NCBIfam" id="NF033581">
    <property type="entry name" value="transpos_IS5_4"/>
    <property type="match status" value="1"/>
</dbReference>
<comment type="function">
    <text evidence="1">Involved in the transposition of the insertion sequence IS5.</text>
</comment>
<evidence type="ECO:0000256" key="3">
    <source>
        <dbReference type="ARBA" id="ARBA00022578"/>
    </source>
</evidence>
<dbReference type="EMBL" id="QEKH01000084">
    <property type="protein sequence ID" value="PVY26952.1"/>
    <property type="molecule type" value="Genomic_DNA"/>
</dbReference>
<dbReference type="GeneID" id="78297412"/>
<evidence type="ECO:0000256" key="4">
    <source>
        <dbReference type="ARBA" id="ARBA00023125"/>
    </source>
</evidence>
<sequence>MLNGLFDIYNRLEYLTENGDILPNLKRLVPWEDFRGELEVIYDHERKSNAGRRPFDVVMMFKILILQSLYNLSDDEMEYQIMDRLSFMRFLGLDLDSRVPDAKTIWLFRSKLEEHKLTRKLFDKFNAFLAESGFVARKGQIVDATIVRVPTQRNTREENEAIKAGNPPVENWSDAKKCQKDTDARWTQKRGKNYFGYKNHIEVDVQHKIIRDYKITDAAVHDSKVFEDILDEKNTSRDVYADSAYRSTEHEADLKQRKFRPHLQRKGCKGHQLTSREKRGNLTRARIRSRIEHVFGAIHQRAGDVILRTIGISMAEVKLGLRNIAYNMDRFCTLMLQNA</sequence>
<evidence type="ECO:0000313" key="9">
    <source>
        <dbReference type="Proteomes" id="UP000245959"/>
    </source>
</evidence>
<dbReference type="InterPro" id="IPR008490">
    <property type="entry name" value="Transposase_InsH_N"/>
</dbReference>
<evidence type="ECO:0000259" key="6">
    <source>
        <dbReference type="Pfam" id="PF01609"/>
    </source>
</evidence>
<dbReference type="GO" id="GO:0003677">
    <property type="term" value="F:DNA binding"/>
    <property type="evidence" value="ECO:0007669"/>
    <property type="project" value="UniProtKB-KW"/>
</dbReference>
<organism evidence="8 9">
    <name type="scientific">Victivallis vadensis</name>
    <dbReference type="NCBI Taxonomy" id="172901"/>
    <lineage>
        <taxon>Bacteria</taxon>
        <taxon>Pseudomonadati</taxon>
        <taxon>Lentisphaerota</taxon>
        <taxon>Lentisphaeria</taxon>
        <taxon>Victivallales</taxon>
        <taxon>Victivallaceae</taxon>
        <taxon>Victivallis</taxon>
    </lineage>
</organism>
<feature type="domain" description="Transposase InsH N-terminal" evidence="7">
    <location>
        <begin position="12"/>
        <end position="110"/>
    </location>
</feature>
<dbReference type="GO" id="GO:0006313">
    <property type="term" value="P:DNA transposition"/>
    <property type="evidence" value="ECO:0007669"/>
    <property type="project" value="InterPro"/>
</dbReference>
<evidence type="ECO:0000259" key="7">
    <source>
        <dbReference type="Pfam" id="PF05598"/>
    </source>
</evidence>
<feature type="domain" description="Transposase IS4-like" evidence="6">
    <location>
        <begin position="139"/>
        <end position="328"/>
    </location>
</feature>
<protein>
    <submittedName>
        <fullName evidence="8">IS4 family transposase</fullName>
    </submittedName>
</protein>
<dbReference type="AlphaFoldDB" id="A0A2U1A5R5"/>
<comment type="caution">
    <text evidence="8">The sequence shown here is derived from an EMBL/GenBank/DDBJ whole genome shotgun (WGS) entry which is preliminary data.</text>
</comment>
<dbReference type="GO" id="GO:0004803">
    <property type="term" value="F:transposase activity"/>
    <property type="evidence" value="ECO:0007669"/>
    <property type="project" value="InterPro"/>
</dbReference>
<dbReference type="PANTHER" id="PTHR35604:SF2">
    <property type="entry name" value="TRANSPOSASE INSH FOR INSERTION SEQUENCE ELEMENT IS5A-RELATED"/>
    <property type="match status" value="1"/>
</dbReference>
<evidence type="ECO:0000313" key="8">
    <source>
        <dbReference type="EMBL" id="PVY26952.1"/>
    </source>
</evidence>
<evidence type="ECO:0000256" key="5">
    <source>
        <dbReference type="ARBA" id="ARBA00023172"/>
    </source>
</evidence>
<gene>
    <name evidence="8" type="ORF">C8D82_1841</name>
</gene>
<keyword evidence="3" id="KW-0815">Transposition</keyword>
<keyword evidence="5" id="KW-0233">DNA recombination</keyword>
<evidence type="ECO:0000256" key="2">
    <source>
        <dbReference type="ARBA" id="ARBA00010075"/>
    </source>
</evidence>
<accession>A0A2U1A5R5</accession>
<dbReference type="OrthoDB" id="9774608at2"/>
<dbReference type="Proteomes" id="UP000245959">
    <property type="component" value="Unassembled WGS sequence"/>
</dbReference>
<dbReference type="Pfam" id="PF01609">
    <property type="entry name" value="DDE_Tnp_1"/>
    <property type="match status" value="1"/>
</dbReference>
<comment type="similarity">
    <text evidence="2">Belongs to the transposase 11 family.</text>
</comment>
<dbReference type="Pfam" id="PF05598">
    <property type="entry name" value="DUF772"/>
    <property type="match status" value="1"/>
</dbReference>
<reference evidence="8 9" key="1">
    <citation type="submission" date="2018-04" db="EMBL/GenBank/DDBJ databases">
        <title>Genomic Encyclopedia of Type Strains, Phase IV (KMG-IV): sequencing the most valuable type-strain genomes for metagenomic binning, comparative biology and taxonomic classification.</title>
        <authorList>
            <person name="Goeker M."/>
        </authorList>
    </citation>
    <scope>NUCLEOTIDE SEQUENCE [LARGE SCALE GENOMIC DNA]</scope>
    <source>
        <strain evidence="8 9">DSM 14823</strain>
    </source>
</reference>
<proteinExistence type="inferred from homology"/>
<dbReference type="PANTHER" id="PTHR35604">
    <property type="entry name" value="TRANSPOSASE INSH FOR INSERTION SEQUENCE ELEMENT IS5A-RELATED"/>
    <property type="match status" value="1"/>
</dbReference>
<dbReference type="InterPro" id="IPR002559">
    <property type="entry name" value="Transposase_11"/>
</dbReference>
<keyword evidence="4" id="KW-0238">DNA-binding</keyword>
<name>A0A2U1A5R5_9BACT</name>
<dbReference type="InterPro" id="IPR047959">
    <property type="entry name" value="Transpos_IS5"/>
</dbReference>
<dbReference type="RefSeq" id="WP_116886145.1">
    <property type="nucleotide sequence ID" value="NZ_CABMMC010000002.1"/>
</dbReference>
<evidence type="ECO:0000256" key="1">
    <source>
        <dbReference type="ARBA" id="ARBA00003544"/>
    </source>
</evidence>
<keyword evidence="9" id="KW-1185">Reference proteome</keyword>